<evidence type="ECO:0000256" key="1">
    <source>
        <dbReference type="SAM" id="Phobius"/>
    </source>
</evidence>
<reference evidence="3 5" key="2">
    <citation type="submission" date="2019-05" db="EMBL/GenBank/DDBJ databases">
        <title>A comparative analysis of the Nautiliaceae.</title>
        <authorList>
            <person name="Grosche A."/>
            <person name="Smedile F."/>
            <person name="Vetriani C."/>
        </authorList>
    </citation>
    <scope>NUCLEOTIDE SEQUENCE [LARGE SCALE GENOMIC DNA]</scope>
    <source>
        <strain evidence="3 5">TB-2</strain>
    </source>
</reference>
<gene>
    <name evidence="2" type="ORF">CMTB2_01643</name>
    <name evidence="3" type="ORF">FE773_06415</name>
</gene>
<accession>A0AAI9AIB8</accession>
<evidence type="ECO:0000313" key="3">
    <source>
        <dbReference type="EMBL" id="QCT94828.1"/>
    </source>
</evidence>
<evidence type="ECO:0000313" key="4">
    <source>
        <dbReference type="Proteomes" id="UP000003288"/>
    </source>
</evidence>
<dbReference type="EMBL" id="ABCJ01000001">
    <property type="protein sequence ID" value="EDM24178.1"/>
    <property type="molecule type" value="Genomic_DNA"/>
</dbReference>
<dbReference type="RefSeq" id="WP_007472862.1">
    <property type="nucleotide sequence ID" value="NZ_ABCJ01000001.1"/>
</dbReference>
<dbReference type="Proteomes" id="UP000306825">
    <property type="component" value="Chromosome"/>
</dbReference>
<keyword evidence="1" id="KW-1133">Transmembrane helix</keyword>
<protein>
    <submittedName>
        <fullName evidence="2">Uncharacterized protein</fullName>
    </submittedName>
</protein>
<keyword evidence="5" id="KW-1185">Reference proteome</keyword>
<keyword evidence="1" id="KW-0472">Membrane</keyword>
<keyword evidence="1" id="KW-0812">Transmembrane</keyword>
<evidence type="ECO:0000313" key="5">
    <source>
        <dbReference type="Proteomes" id="UP000306825"/>
    </source>
</evidence>
<organism evidence="2 4">
    <name type="scientific">Caminibacter mediatlanticus TB-2</name>
    <dbReference type="NCBI Taxonomy" id="391592"/>
    <lineage>
        <taxon>Bacteria</taxon>
        <taxon>Pseudomonadati</taxon>
        <taxon>Campylobacterota</taxon>
        <taxon>Epsilonproteobacteria</taxon>
        <taxon>Nautiliales</taxon>
        <taxon>Nautiliaceae</taxon>
        <taxon>Caminibacter</taxon>
    </lineage>
</organism>
<sequence length="71" mass="7669">MQDYKDRKLTKPELAGVIAALLMFFGVGMIMGGNAAGNNTLFFSGAGIFAIGSVIALYLLFKYPAKKEDDF</sequence>
<dbReference type="AlphaFoldDB" id="A0AAI9AIB8"/>
<reference evidence="2 4" key="1">
    <citation type="journal article" date="2011" name="Stand. Genomic Sci.">
        <title>Draft genome sequence of Caminibacter mediatlanticus strain TB-2, an epsilonproteobacterium isolated from a deep-sea hydrothermal vent.</title>
        <authorList>
            <person name="Giovannelli D."/>
            <person name="Ferriera S."/>
            <person name="Johnson J."/>
            <person name="Kravitz S."/>
            <person name="Perez-Rodriguez I."/>
            <person name="Ricci J."/>
            <person name="O'Brien C."/>
            <person name="Voordeckers J.W."/>
            <person name="Bini E."/>
            <person name="Vetriani C."/>
        </authorList>
    </citation>
    <scope>NUCLEOTIDE SEQUENCE [LARGE SCALE GENOMIC DNA]</scope>
    <source>
        <strain evidence="2 4">TB-2</strain>
    </source>
</reference>
<feature type="transmembrane region" description="Helical" evidence="1">
    <location>
        <begin position="12"/>
        <end position="35"/>
    </location>
</feature>
<evidence type="ECO:0000313" key="2">
    <source>
        <dbReference type="EMBL" id="EDM24178.1"/>
    </source>
</evidence>
<feature type="transmembrane region" description="Helical" evidence="1">
    <location>
        <begin position="41"/>
        <end position="61"/>
    </location>
</feature>
<dbReference type="Proteomes" id="UP000003288">
    <property type="component" value="Unassembled WGS sequence"/>
</dbReference>
<name>A0AAI9AIB8_9BACT</name>
<dbReference type="EMBL" id="CP040463">
    <property type="protein sequence ID" value="QCT94828.1"/>
    <property type="molecule type" value="Genomic_DNA"/>
</dbReference>
<proteinExistence type="predicted"/>